<dbReference type="SUPFAM" id="SSF56112">
    <property type="entry name" value="Protein kinase-like (PK-like)"/>
    <property type="match status" value="2"/>
</dbReference>
<dbReference type="STRING" id="1249552.PS2015_307"/>
<dbReference type="Pfam" id="PF06293">
    <property type="entry name" value="Kdo"/>
    <property type="match status" value="2"/>
</dbReference>
<dbReference type="PATRIC" id="fig|1249552.3.peg.312"/>
<keyword evidence="2" id="KW-1185">Reference proteome</keyword>
<dbReference type="NCBIfam" id="NF011703">
    <property type="entry name" value="PRK15123.1"/>
    <property type="match status" value="1"/>
</dbReference>
<dbReference type="AlphaFoldDB" id="A0A0S2K9J2"/>
<keyword evidence="1" id="KW-0808">Transferase</keyword>
<evidence type="ECO:0000313" key="2">
    <source>
        <dbReference type="Proteomes" id="UP000065641"/>
    </source>
</evidence>
<dbReference type="EMBL" id="CP013189">
    <property type="protein sequence ID" value="ALO44998.1"/>
    <property type="molecule type" value="Genomic_DNA"/>
</dbReference>
<dbReference type="KEGG" id="pspi:PS2015_307"/>
<proteinExistence type="predicted"/>
<dbReference type="Gene3D" id="1.10.510.10">
    <property type="entry name" value="Transferase(Phosphotransferase) domain 1"/>
    <property type="match status" value="1"/>
</dbReference>
<dbReference type="OrthoDB" id="9782725at2"/>
<dbReference type="InterPro" id="IPR011009">
    <property type="entry name" value="Kinase-like_dom_sf"/>
</dbReference>
<dbReference type="RefSeq" id="WP_058020508.1">
    <property type="nucleotide sequence ID" value="NZ_CP013189.1"/>
</dbReference>
<evidence type="ECO:0000313" key="1">
    <source>
        <dbReference type="EMBL" id="ALO44998.1"/>
    </source>
</evidence>
<keyword evidence="1" id="KW-0418">Kinase</keyword>
<gene>
    <name evidence="1" type="ORF">PS2015_307</name>
</gene>
<name>A0A0S2K9J2_9GAMM</name>
<protein>
    <submittedName>
        <fullName evidence="1">Lipopolysaccharide core heptose(I) kinase</fullName>
    </submittedName>
</protein>
<organism evidence="1 2">
    <name type="scientific">Pseudohongiella spirulinae</name>
    <dbReference type="NCBI Taxonomy" id="1249552"/>
    <lineage>
        <taxon>Bacteria</taxon>
        <taxon>Pseudomonadati</taxon>
        <taxon>Pseudomonadota</taxon>
        <taxon>Gammaproteobacteria</taxon>
        <taxon>Pseudomonadales</taxon>
        <taxon>Pseudohongiellaceae</taxon>
        <taxon>Pseudohongiella</taxon>
    </lineage>
</organism>
<dbReference type="Proteomes" id="UP000065641">
    <property type="component" value="Chromosome"/>
</dbReference>
<sequence length="509" mass="60155">MSDHIELRQELADSWSGRDVFTVTDDLQGAVFRQAAGRRTMRFELNNRHYFIKIHKGVGWPEILKNVVSLRLPIVSARTEWQAIRQFERLGVPTMSIAGFGERGRNPARRESFLITDEIAPALSLEEFCADWHAQRPPLRYKRQLIRAVATIARQLHENGVCHRDFYLCHFLLRTNAEKKVDYQTSPELSVIDLHRVLIRRRLARRWIIKDLSGLYYSAMDCGLTQTDLACFMKYYTGQSWREAWARYHREWLKVQAKARRILKRDQSKALEQLARTLYRDGVDITRDQTFDRLAVYHSTDESVALRSFIDSPDRCMDQAQMIKDGDSTTVVRVTIGHLDCVVKRYNIKNAWYLLRRLFRPSRAWYCWRNAHWLESAGIKTPRPVLLLERRWGPLRREAYFVTTWENANDVLQLLKSSGESSSANWQQFDRLFKEMLLRLKRAQIIHGDMKASNFLYNGQQLTVLDLDAMRRERSDARFKKYFRRDVLRFLANWPDERPGLQRIRKLLG</sequence>
<dbReference type="GO" id="GO:0016301">
    <property type="term" value="F:kinase activity"/>
    <property type="evidence" value="ECO:0007669"/>
    <property type="project" value="UniProtKB-KW"/>
</dbReference>
<reference evidence="1 2" key="1">
    <citation type="submission" date="2015-11" db="EMBL/GenBank/DDBJ databases">
        <authorList>
            <person name="Zhang Y."/>
            <person name="Guo Z."/>
        </authorList>
    </citation>
    <scope>NUCLEOTIDE SEQUENCE [LARGE SCALE GENOMIC DNA]</scope>
    <source>
        <strain evidence="1 2">KCTC 32221</strain>
    </source>
</reference>
<accession>A0A0S2K9J2</accession>